<dbReference type="RefSeq" id="WP_284727661.1">
    <property type="nucleotide sequence ID" value="NZ_JASCSA010000030.1"/>
</dbReference>
<protein>
    <recommendedName>
        <fullName evidence="3">LamG-like jellyroll fold domain-containing protein</fullName>
    </recommendedName>
</protein>
<dbReference type="SUPFAM" id="SSF49899">
    <property type="entry name" value="Concanavalin A-like lectins/glucanases"/>
    <property type="match status" value="2"/>
</dbReference>
<name>A0ABT6UTT7_9GAMM</name>
<gene>
    <name evidence="1" type="ORF">QLT01_17455</name>
</gene>
<dbReference type="Proteomes" id="UP001229025">
    <property type="component" value="Unassembled WGS sequence"/>
</dbReference>
<dbReference type="InterPro" id="IPR013320">
    <property type="entry name" value="ConA-like_dom_sf"/>
</dbReference>
<dbReference type="Gene3D" id="2.60.120.200">
    <property type="match status" value="2"/>
</dbReference>
<evidence type="ECO:0000313" key="1">
    <source>
        <dbReference type="EMBL" id="MDI5886133.1"/>
    </source>
</evidence>
<evidence type="ECO:0000313" key="2">
    <source>
        <dbReference type="Proteomes" id="UP001229025"/>
    </source>
</evidence>
<comment type="caution">
    <text evidence="1">The sequence shown here is derived from an EMBL/GenBank/DDBJ whole genome shotgun (WGS) entry which is preliminary data.</text>
</comment>
<organism evidence="1 2">
    <name type="scientific">Cobetia amphilecti</name>
    <dbReference type="NCBI Taxonomy" id="1055104"/>
    <lineage>
        <taxon>Bacteria</taxon>
        <taxon>Pseudomonadati</taxon>
        <taxon>Pseudomonadota</taxon>
        <taxon>Gammaproteobacteria</taxon>
        <taxon>Oceanospirillales</taxon>
        <taxon>Halomonadaceae</taxon>
        <taxon>Cobetia</taxon>
    </lineage>
</organism>
<proteinExistence type="predicted"/>
<dbReference type="EMBL" id="JASCSA010000030">
    <property type="protein sequence ID" value="MDI5886133.1"/>
    <property type="molecule type" value="Genomic_DNA"/>
</dbReference>
<keyword evidence="2" id="KW-1185">Reference proteome</keyword>
<dbReference type="Pfam" id="PF13385">
    <property type="entry name" value="Laminin_G_3"/>
    <property type="match status" value="2"/>
</dbReference>
<reference evidence="2" key="1">
    <citation type="submission" date="2023-07" db="EMBL/GenBank/DDBJ databases">
        <title>Genome-based characterization of strain KMM 296 and proposal for reclassification of Cobetia litoralis and Cobetia pacifica, and emended description of the species Cobetia amphilecti and Cobetia marina.</title>
        <authorList>
            <person name="Balabanova L."/>
            <person name="Nedashkovskaya O."/>
        </authorList>
    </citation>
    <scope>NUCLEOTIDE SEQUENCE [LARGE SCALE GENOMIC DNA]</scope>
    <source>
        <strain evidence="2">NRIC 0815</strain>
    </source>
</reference>
<sequence>MATLAHYKMSGNAADSYASNSGVAFGVEWVSSPLFGTDGEGVFKDAGARLEAGVQYSGGDSAGVSIWFRAQSGSAVLFSQHDGQRGLMLEVTPAGGLRMTIGDVVSEEVPIWRGGYHHAVLSYGDGAAVLYLDGLEVSSLESPTEWPDLSAIIKGGEPADDTASLRVAGAAFFDQALTLNNARALNLFVDEIELEVEVSTGVPVGIYTGGSNDKVEAALPSVTAPLTLEALFKVTGEKSYIGLSYGNGQNTYFGMGVSDKLYPILIERRGSSFDNISGEEGSLYINNVVRVSATIDEDGNTQLYVDGELIGVGSTSHDISGRNTLSMGALGEYDNQFSGADVRVWSTVRTASEIQSDMMRVADQNDPNLIANYLFDEQAGGYAANSSSSSAPRADFINSPEWAEIFEIQSGGWVSSFPYPAMHSMQALPPGNLNRYSRPNPGAIQVSGMTSVLYGAPRIAVSSFDQIDGSGANGTATGGVSDPARMGVIAGTVLDIQAQPVSRRVRVHERATGRIVRETWSDADGKYRFTDLDPRRAFYVMAFDHTLQQNAVVSDNVHSEVEDSP</sequence>
<accession>A0ABT6UTT7</accession>
<evidence type="ECO:0008006" key="3">
    <source>
        <dbReference type="Google" id="ProtNLM"/>
    </source>
</evidence>